<name>A0A3M7QVW7_BRAPC</name>
<comment type="caution">
    <text evidence="1">The sequence shown here is derived from an EMBL/GenBank/DDBJ whole genome shotgun (WGS) entry which is preliminary data.</text>
</comment>
<organism evidence="1 2">
    <name type="scientific">Brachionus plicatilis</name>
    <name type="common">Marine rotifer</name>
    <name type="synonym">Brachionus muelleri</name>
    <dbReference type="NCBI Taxonomy" id="10195"/>
    <lineage>
        <taxon>Eukaryota</taxon>
        <taxon>Metazoa</taxon>
        <taxon>Spiralia</taxon>
        <taxon>Gnathifera</taxon>
        <taxon>Rotifera</taxon>
        <taxon>Eurotatoria</taxon>
        <taxon>Monogononta</taxon>
        <taxon>Pseudotrocha</taxon>
        <taxon>Ploima</taxon>
        <taxon>Brachionidae</taxon>
        <taxon>Brachionus</taxon>
    </lineage>
</organism>
<evidence type="ECO:0000313" key="1">
    <source>
        <dbReference type="EMBL" id="RNA15517.1"/>
    </source>
</evidence>
<accession>A0A3M7QVW7</accession>
<gene>
    <name evidence="1" type="ORF">BpHYR1_037681</name>
</gene>
<keyword evidence="2" id="KW-1185">Reference proteome</keyword>
<evidence type="ECO:0000313" key="2">
    <source>
        <dbReference type="Proteomes" id="UP000276133"/>
    </source>
</evidence>
<sequence>MEYNDFQNNLVKNQEIFSIILGDLLTKLSHHNSAVSRSQAQDEKRGGWWQPHYVVFYESEEELYYGYIDLREYIKYHSMFDTLNSLVFAYGVGIQYTNTKHLHQIHLFKKKLVYLVLVYWIPTPYAYPKHSKKEVFDEIDYCD</sequence>
<dbReference type="EMBL" id="REGN01004932">
    <property type="protein sequence ID" value="RNA15517.1"/>
    <property type="molecule type" value="Genomic_DNA"/>
</dbReference>
<dbReference type="AlphaFoldDB" id="A0A3M7QVW7"/>
<proteinExistence type="predicted"/>
<reference evidence="1 2" key="1">
    <citation type="journal article" date="2018" name="Sci. Rep.">
        <title>Genomic signatures of local adaptation to the degree of environmental predictability in rotifers.</title>
        <authorList>
            <person name="Franch-Gras L."/>
            <person name="Hahn C."/>
            <person name="Garcia-Roger E.M."/>
            <person name="Carmona M.J."/>
            <person name="Serra M."/>
            <person name="Gomez A."/>
        </authorList>
    </citation>
    <scope>NUCLEOTIDE SEQUENCE [LARGE SCALE GENOMIC DNA]</scope>
    <source>
        <strain evidence="1">HYR1</strain>
    </source>
</reference>
<protein>
    <submittedName>
        <fullName evidence="1">Uncharacterized protein</fullName>
    </submittedName>
</protein>
<dbReference type="Proteomes" id="UP000276133">
    <property type="component" value="Unassembled WGS sequence"/>
</dbReference>